<gene>
    <name evidence="2" type="ORF">RO3G_01884</name>
</gene>
<evidence type="ECO:0000313" key="3">
    <source>
        <dbReference type="Proteomes" id="UP000009138"/>
    </source>
</evidence>
<dbReference type="InParanoid" id="I1BLV0"/>
<keyword evidence="1" id="KW-1133">Transmembrane helix</keyword>
<dbReference type="OMA" id="MTNSKQR"/>
<organism evidence="2 3">
    <name type="scientific">Rhizopus delemar (strain RA 99-880 / ATCC MYA-4621 / FGSC 9543 / NRRL 43880)</name>
    <name type="common">Mucormycosis agent</name>
    <name type="synonym">Rhizopus arrhizus var. delemar</name>
    <dbReference type="NCBI Taxonomy" id="246409"/>
    <lineage>
        <taxon>Eukaryota</taxon>
        <taxon>Fungi</taxon>
        <taxon>Fungi incertae sedis</taxon>
        <taxon>Mucoromycota</taxon>
        <taxon>Mucoromycotina</taxon>
        <taxon>Mucoromycetes</taxon>
        <taxon>Mucorales</taxon>
        <taxon>Mucorineae</taxon>
        <taxon>Rhizopodaceae</taxon>
        <taxon>Rhizopus</taxon>
    </lineage>
</organism>
<protein>
    <recommendedName>
        <fullName evidence="4">Transmembrane protein</fullName>
    </recommendedName>
</protein>
<keyword evidence="3" id="KW-1185">Reference proteome</keyword>
<dbReference type="Proteomes" id="UP000009138">
    <property type="component" value="Unassembled WGS sequence"/>
</dbReference>
<evidence type="ECO:0000313" key="2">
    <source>
        <dbReference type="EMBL" id="EIE77180.1"/>
    </source>
</evidence>
<keyword evidence="1" id="KW-0812">Transmembrane</keyword>
<evidence type="ECO:0008006" key="4">
    <source>
        <dbReference type="Google" id="ProtNLM"/>
    </source>
</evidence>
<feature type="transmembrane region" description="Helical" evidence="1">
    <location>
        <begin position="148"/>
        <end position="169"/>
    </location>
</feature>
<evidence type="ECO:0000256" key="1">
    <source>
        <dbReference type="SAM" id="Phobius"/>
    </source>
</evidence>
<dbReference type="VEuPathDB" id="FungiDB:RO3G_01884"/>
<dbReference type="RefSeq" id="XP_067512576.1">
    <property type="nucleotide sequence ID" value="XM_067656475.1"/>
</dbReference>
<reference evidence="2 3" key="1">
    <citation type="journal article" date="2009" name="PLoS Genet.">
        <title>Genomic analysis of the basal lineage fungus Rhizopus oryzae reveals a whole-genome duplication.</title>
        <authorList>
            <person name="Ma L.-J."/>
            <person name="Ibrahim A.S."/>
            <person name="Skory C."/>
            <person name="Grabherr M.G."/>
            <person name="Burger G."/>
            <person name="Butler M."/>
            <person name="Elias M."/>
            <person name="Idnurm A."/>
            <person name="Lang B.F."/>
            <person name="Sone T."/>
            <person name="Abe A."/>
            <person name="Calvo S.E."/>
            <person name="Corrochano L.M."/>
            <person name="Engels R."/>
            <person name="Fu J."/>
            <person name="Hansberg W."/>
            <person name="Kim J.-M."/>
            <person name="Kodira C.D."/>
            <person name="Koehrsen M.J."/>
            <person name="Liu B."/>
            <person name="Miranda-Saavedra D."/>
            <person name="O'Leary S."/>
            <person name="Ortiz-Castellanos L."/>
            <person name="Poulter R."/>
            <person name="Rodriguez-Romero J."/>
            <person name="Ruiz-Herrera J."/>
            <person name="Shen Y.-Q."/>
            <person name="Zeng Q."/>
            <person name="Galagan J."/>
            <person name="Birren B.W."/>
            <person name="Cuomo C.A."/>
            <person name="Wickes B.L."/>
        </authorList>
    </citation>
    <scope>NUCLEOTIDE SEQUENCE [LARGE SCALE GENOMIC DNA]</scope>
    <source>
        <strain evidence="3">RA 99-880 / ATCC MYA-4621 / FGSC 9543 / NRRL 43880</strain>
    </source>
</reference>
<sequence length="226" mass="25738">MFIISHVELYQHYNNDTDLFATATSASAAATPSISATFQKKKVKQVALGIVEKKRFNDHTQSQWKHPTYDAIDHARSSSSRYPYHSKSKTEAHKEFTKTSVIKANLNNICEDANIILEIQKIVSHITQVIYAGSMLATYFYLNQVKNKQVIAAITPNLIYPLFSFFFIGQGKKANEKVRDCFDKHCEFLPEQIDLDEFKGQDLTGEQRKSLAHHVYQKKSSPSTSK</sequence>
<dbReference type="GeneID" id="93608856"/>
<dbReference type="EMBL" id="CH476732">
    <property type="protein sequence ID" value="EIE77180.1"/>
    <property type="molecule type" value="Genomic_DNA"/>
</dbReference>
<accession>I1BLV0</accession>
<keyword evidence="1" id="KW-0472">Membrane</keyword>
<dbReference type="AlphaFoldDB" id="I1BLV0"/>
<proteinExistence type="predicted"/>
<dbReference type="OrthoDB" id="2289852at2759"/>
<name>I1BLV0_RHIO9</name>